<protein>
    <submittedName>
        <fullName evidence="1">Uncharacterized protein</fullName>
    </submittedName>
</protein>
<evidence type="ECO:0000313" key="2">
    <source>
        <dbReference type="Proteomes" id="UP000298424"/>
    </source>
</evidence>
<dbReference type="Proteomes" id="UP000298424">
    <property type="component" value="Unassembled WGS sequence"/>
</dbReference>
<accession>A0A4V3IPK2</accession>
<gene>
    <name evidence="1" type="ORF">E3T27_02595</name>
</gene>
<proteinExistence type="predicted"/>
<dbReference type="OrthoDB" id="5147046at2"/>
<dbReference type="EMBL" id="SOGT01000002">
    <property type="protein sequence ID" value="TFD28791.1"/>
    <property type="molecule type" value="Genomic_DNA"/>
</dbReference>
<evidence type="ECO:0000313" key="1">
    <source>
        <dbReference type="EMBL" id="TFD28791.1"/>
    </source>
</evidence>
<dbReference type="AlphaFoldDB" id="A0A4V3IPK2"/>
<comment type="caution">
    <text evidence="1">The sequence shown here is derived from an EMBL/GenBank/DDBJ whole genome shotgun (WGS) entry which is preliminary data.</text>
</comment>
<organism evidence="1 2">
    <name type="scientific">Cryobacterium lyxosi</name>
    <dbReference type="NCBI Taxonomy" id="1259228"/>
    <lineage>
        <taxon>Bacteria</taxon>
        <taxon>Bacillati</taxon>
        <taxon>Actinomycetota</taxon>
        <taxon>Actinomycetes</taxon>
        <taxon>Micrococcales</taxon>
        <taxon>Microbacteriaceae</taxon>
        <taxon>Cryobacterium</taxon>
    </lineage>
</organism>
<dbReference type="RefSeq" id="WP_134571463.1">
    <property type="nucleotide sequence ID" value="NZ_SOGT01000002.1"/>
</dbReference>
<name>A0A4V3IPK2_9MICO</name>
<keyword evidence="2" id="KW-1185">Reference proteome</keyword>
<reference evidence="1 2" key="1">
    <citation type="submission" date="2019-03" db="EMBL/GenBank/DDBJ databases">
        <title>Genomics of glacier-inhabiting Cryobacterium strains.</title>
        <authorList>
            <person name="Liu Q."/>
            <person name="Xin Y.-H."/>
        </authorList>
    </citation>
    <scope>NUCLEOTIDE SEQUENCE [LARGE SCALE GENOMIC DNA]</scope>
    <source>
        <strain evidence="1 2">TMT1-1</strain>
    </source>
</reference>
<sequence>MANTVLATAGKRLVGLSAVFIASAVVSGCSGPIMNACTAIGWANTLTVTLDGGTDDVSLVQLCIDDECSTPAPSQPYSDEHAPGEILWPEDLETYTPDPRAVELSYFASKINDHSWEIALSMSSPENVTLRAFSASGIVLADEDVTLNWVRVGGSERCGGPEEAAPVTLEIAS</sequence>